<dbReference type="AlphaFoldDB" id="A0A4Q4ZN95"/>
<dbReference type="Gene3D" id="3.10.450.50">
    <property type="match status" value="1"/>
</dbReference>
<reference evidence="3 4" key="1">
    <citation type="submission" date="2019-01" db="EMBL/GenBank/DDBJ databases">
        <title>Nocardioides guangzhouensis sp. nov., an actinobacterium isolated from soil.</title>
        <authorList>
            <person name="Fu Y."/>
            <person name="Cai Y."/>
            <person name="Lin Z."/>
            <person name="Chen P."/>
        </authorList>
    </citation>
    <scope>NUCLEOTIDE SEQUENCE [LARGE SCALE GENOMIC DNA]</scope>
    <source>
        <strain evidence="3 4">130</strain>
    </source>
</reference>
<dbReference type="SUPFAM" id="SSF109854">
    <property type="entry name" value="DinB/YfiT-like putative metalloenzymes"/>
    <property type="match status" value="1"/>
</dbReference>
<dbReference type="Pfam" id="PF12680">
    <property type="entry name" value="SnoaL_2"/>
    <property type="match status" value="1"/>
</dbReference>
<dbReference type="InterPro" id="IPR024344">
    <property type="entry name" value="MDMPI_metal-binding"/>
</dbReference>
<dbReference type="SUPFAM" id="SSF54427">
    <property type="entry name" value="NTF2-like"/>
    <property type="match status" value="1"/>
</dbReference>
<dbReference type="InterPro" id="IPR034660">
    <property type="entry name" value="DinB/YfiT-like"/>
</dbReference>
<dbReference type="InterPro" id="IPR017517">
    <property type="entry name" value="Maleyloyr_isom"/>
</dbReference>
<sequence>MDLNTLYHRTVESWADRVNAVPADAWDAPTPCTEWTVRDLANHVAGEDLWTTPLMRGSTIADVGDRFDGDLLGEEPIRRALDAAWEAKETVAQTLPQHGTVHLSYGDEKADEYVLQLAADHLIHGWDIAVATGGDPRLDPHLVTEVAAWFAEREDLYRQAGAIAARPPAEADPQSRLLAAFGRDPHWGPNHACLTRFGKATARHDVDAMMAEMTDDCVFESTGPAPDGVRHEGAGAVREQWIRLFTGSPDAKFTEEDTFHCGDRATSRWRYDWIDEDGTEGHVRGVDVLRFRDGLICEKFSYVKG</sequence>
<dbReference type="NCBIfam" id="TIGR03083">
    <property type="entry name" value="maleylpyruvate isomerase family mycothiol-dependent enzyme"/>
    <property type="match status" value="1"/>
</dbReference>
<dbReference type="RefSeq" id="WP_134712997.1">
    <property type="nucleotide sequence ID" value="NZ_SDKM01000001.1"/>
</dbReference>
<name>A0A4Q4ZN95_9ACTN</name>
<dbReference type="InterPro" id="IPR017520">
    <property type="entry name" value="CHP03086"/>
</dbReference>
<dbReference type="InterPro" id="IPR037401">
    <property type="entry name" value="SnoaL-like"/>
</dbReference>
<dbReference type="Pfam" id="PF11716">
    <property type="entry name" value="MDMPI_N"/>
    <property type="match status" value="1"/>
</dbReference>
<dbReference type="Proteomes" id="UP000295198">
    <property type="component" value="Unassembled WGS sequence"/>
</dbReference>
<dbReference type="OrthoDB" id="5185819at2"/>
<comment type="caution">
    <text evidence="3">The sequence shown here is derived from an EMBL/GenBank/DDBJ whole genome shotgun (WGS) entry which is preliminary data.</text>
</comment>
<accession>A0A4Q4ZN95</accession>
<dbReference type="Gene3D" id="1.20.120.450">
    <property type="entry name" value="dinb family like domain"/>
    <property type="match status" value="1"/>
</dbReference>
<feature type="domain" description="SnoaL-like" evidence="2">
    <location>
        <begin position="195"/>
        <end position="298"/>
    </location>
</feature>
<organism evidence="3 4">
    <name type="scientific">Nocardioides guangzhouensis</name>
    <dbReference type="NCBI Taxonomy" id="2497878"/>
    <lineage>
        <taxon>Bacteria</taxon>
        <taxon>Bacillati</taxon>
        <taxon>Actinomycetota</taxon>
        <taxon>Actinomycetes</taxon>
        <taxon>Propionibacteriales</taxon>
        <taxon>Nocardioidaceae</taxon>
        <taxon>Nocardioides</taxon>
    </lineage>
</organism>
<keyword evidence="4" id="KW-1185">Reference proteome</keyword>
<dbReference type="EMBL" id="SDKM01000001">
    <property type="protein sequence ID" value="RYP88964.1"/>
    <property type="molecule type" value="Genomic_DNA"/>
</dbReference>
<evidence type="ECO:0000313" key="3">
    <source>
        <dbReference type="EMBL" id="RYP88964.1"/>
    </source>
</evidence>
<evidence type="ECO:0000259" key="2">
    <source>
        <dbReference type="Pfam" id="PF12680"/>
    </source>
</evidence>
<dbReference type="NCBIfam" id="TIGR03086">
    <property type="entry name" value="TIGR03086 family metal-binding protein"/>
    <property type="match status" value="1"/>
</dbReference>
<dbReference type="InterPro" id="IPR032710">
    <property type="entry name" value="NTF2-like_dom_sf"/>
</dbReference>
<proteinExistence type="predicted"/>
<evidence type="ECO:0000313" key="4">
    <source>
        <dbReference type="Proteomes" id="UP000295198"/>
    </source>
</evidence>
<protein>
    <submittedName>
        <fullName evidence="3">TIGR03086 family protein</fullName>
    </submittedName>
</protein>
<dbReference type="GO" id="GO:0046872">
    <property type="term" value="F:metal ion binding"/>
    <property type="evidence" value="ECO:0007669"/>
    <property type="project" value="InterPro"/>
</dbReference>
<feature type="domain" description="Mycothiol-dependent maleylpyruvate isomerase metal-binding" evidence="1">
    <location>
        <begin position="11"/>
        <end position="129"/>
    </location>
</feature>
<gene>
    <name evidence="3" type="ORF">EKO23_00565</name>
</gene>
<evidence type="ECO:0000259" key="1">
    <source>
        <dbReference type="Pfam" id="PF11716"/>
    </source>
</evidence>